<feature type="transmembrane region" description="Helical" evidence="7">
    <location>
        <begin position="294"/>
        <end position="320"/>
    </location>
</feature>
<keyword evidence="3" id="KW-1003">Cell membrane</keyword>
<keyword evidence="5 7" id="KW-1133">Transmembrane helix</keyword>
<feature type="transmembrane region" description="Helical" evidence="7">
    <location>
        <begin position="9"/>
        <end position="29"/>
    </location>
</feature>
<dbReference type="GO" id="GO:0005886">
    <property type="term" value="C:plasma membrane"/>
    <property type="evidence" value="ECO:0007669"/>
    <property type="project" value="UniProtKB-SubCell"/>
</dbReference>
<dbReference type="RefSeq" id="WP_141608114.1">
    <property type="nucleotide sequence ID" value="NZ_VIGC02000001.1"/>
</dbReference>
<feature type="transmembrane region" description="Helical" evidence="7">
    <location>
        <begin position="136"/>
        <end position="162"/>
    </location>
</feature>
<evidence type="ECO:0000259" key="8">
    <source>
        <dbReference type="PROSITE" id="PS50928"/>
    </source>
</evidence>
<comment type="subcellular location">
    <subcellularLocation>
        <location evidence="1 7">Cell membrane</location>
        <topology evidence="1 7">Multi-pass membrane protein</topology>
    </subcellularLocation>
</comment>
<protein>
    <submittedName>
        <fullName evidence="9">ABC transporter permease</fullName>
    </submittedName>
</protein>
<evidence type="ECO:0000256" key="3">
    <source>
        <dbReference type="ARBA" id="ARBA00022475"/>
    </source>
</evidence>
<dbReference type="Proteomes" id="UP000317371">
    <property type="component" value="Unassembled WGS sequence"/>
</dbReference>
<evidence type="ECO:0000256" key="7">
    <source>
        <dbReference type="RuleBase" id="RU363032"/>
    </source>
</evidence>
<feature type="transmembrane region" description="Helical" evidence="7">
    <location>
        <begin position="252"/>
        <end position="274"/>
    </location>
</feature>
<feature type="transmembrane region" description="Helical" evidence="7">
    <location>
        <begin position="194"/>
        <end position="213"/>
    </location>
</feature>
<sequence length="327" mass="36043">MVAYLIRRVFYGLLTIFAVSVLSFLIIQLPPGDYVTSYIASLEAQGDEVSAEEAAALREYFGLGQPAYVQYGKWIWQILHGNFGMSFQYRVPVTEVIGERLLLTVLLALGTVVFIWVVAIPIGIYSAVRQYSIPDYLATFLGFTGLAVPDFLLALVLMYFAWDLYDFSIGGLFSPEYVTAPWGVDRVIDLLKHMIIPVIVLGTSGTASLIRITRANLLDELRKPYVVAARAKGLSEWQLILKYPVRLALNPIISLTAYILPFLVSGSVIVSVVLSLPTVGPVLLRSLLSQDMFLAGAIILLIGVMTVIGTLLSDILLALIDPRVRLQ</sequence>
<evidence type="ECO:0000313" key="10">
    <source>
        <dbReference type="Proteomes" id="UP000317371"/>
    </source>
</evidence>
<dbReference type="SUPFAM" id="SSF161098">
    <property type="entry name" value="MetI-like"/>
    <property type="match status" value="1"/>
</dbReference>
<dbReference type="PANTHER" id="PTHR30465:SF43">
    <property type="entry name" value="OLIGOPEPTIDE ABC TRANSPORTER, PERMEASE PROTEIN"/>
    <property type="match status" value="1"/>
</dbReference>
<dbReference type="Pfam" id="PF00528">
    <property type="entry name" value="BPD_transp_1"/>
    <property type="match status" value="1"/>
</dbReference>
<evidence type="ECO:0000313" key="9">
    <source>
        <dbReference type="EMBL" id="TQE97901.1"/>
    </source>
</evidence>
<dbReference type="InterPro" id="IPR045621">
    <property type="entry name" value="BPD_transp_1_N"/>
</dbReference>
<keyword evidence="6 7" id="KW-0472">Membrane</keyword>
<name>A0A540VMC5_9CHLR</name>
<dbReference type="OrthoDB" id="9772184at2"/>
<dbReference type="PROSITE" id="PS50928">
    <property type="entry name" value="ABC_TM1"/>
    <property type="match status" value="1"/>
</dbReference>
<feature type="domain" description="ABC transmembrane type-1" evidence="8">
    <location>
        <begin position="101"/>
        <end position="313"/>
    </location>
</feature>
<evidence type="ECO:0000256" key="2">
    <source>
        <dbReference type="ARBA" id="ARBA00022448"/>
    </source>
</evidence>
<proteinExistence type="inferred from homology"/>
<accession>A0A540VMC5</accession>
<dbReference type="InParanoid" id="A0A540VMC5"/>
<feature type="transmembrane region" description="Helical" evidence="7">
    <location>
        <begin position="101"/>
        <end position="124"/>
    </location>
</feature>
<evidence type="ECO:0000256" key="5">
    <source>
        <dbReference type="ARBA" id="ARBA00022989"/>
    </source>
</evidence>
<dbReference type="AlphaFoldDB" id="A0A540VMC5"/>
<dbReference type="GO" id="GO:0055085">
    <property type="term" value="P:transmembrane transport"/>
    <property type="evidence" value="ECO:0007669"/>
    <property type="project" value="InterPro"/>
</dbReference>
<reference evidence="9 10" key="1">
    <citation type="submission" date="2019-06" db="EMBL/GenBank/DDBJ databases">
        <title>Genome sequence of Litorilinea aerophila BAA-2444.</title>
        <authorList>
            <person name="Maclea K.S."/>
            <person name="Maurais E.G."/>
            <person name="Iannazzi L.C."/>
        </authorList>
    </citation>
    <scope>NUCLEOTIDE SEQUENCE [LARGE SCALE GENOMIC DNA]</scope>
    <source>
        <strain evidence="9 10">ATCC BAA-2444</strain>
    </source>
</reference>
<gene>
    <name evidence="9" type="ORF">FKZ61_00550</name>
</gene>
<evidence type="ECO:0000256" key="6">
    <source>
        <dbReference type="ARBA" id="ARBA00023136"/>
    </source>
</evidence>
<evidence type="ECO:0000256" key="1">
    <source>
        <dbReference type="ARBA" id="ARBA00004651"/>
    </source>
</evidence>
<keyword evidence="2 7" id="KW-0813">Transport</keyword>
<comment type="caution">
    <text evidence="9">The sequence shown here is derived from an EMBL/GenBank/DDBJ whole genome shotgun (WGS) entry which is preliminary data.</text>
</comment>
<organism evidence="9 10">
    <name type="scientific">Litorilinea aerophila</name>
    <dbReference type="NCBI Taxonomy" id="1204385"/>
    <lineage>
        <taxon>Bacteria</taxon>
        <taxon>Bacillati</taxon>
        <taxon>Chloroflexota</taxon>
        <taxon>Caldilineae</taxon>
        <taxon>Caldilineales</taxon>
        <taxon>Caldilineaceae</taxon>
        <taxon>Litorilinea</taxon>
    </lineage>
</organism>
<keyword evidence="10" id="KW-1185">Reference proteome</keyword>
<keyword evidence="4 7" id="KW-0812">Transmembrane</keyword>
<comment type="similarity">
    <text evidence="7">Belongs to the binding-protein-dependent transport system permease family.</text>
</comment>
<dbReference type="Gene3D" id="1.10.3720.10">
    <property type="entry name" value="MetI-like"/>
    <property type="match status" value="1"/>
</dbReference>
<dbReference type="Pfam" id="PF19300">
    <property type="entry name" value="BPD_transp_1_N"/>
    <property type="match status" value="1"/>
</dbReference>
<dbReference type="InterPro" id="IPR035906">
    <property type="entry name" value="MetI-like_sf"/>
</dbReference>
<dbReference type="EMBL" id="VIGC01000001">
    <property type="protein sequence ID" value="TQE97901.1"/>
    <property type="molecule type" value="Genomic_DNA"/>
</dbReference>
<dbReference type="PANTHER" id="PTHR30465">
    <property type="entry name" value="INNER MEMBRANE ABC TRANSPORTER"/>
    <property type="match status" value="1"/>
</dbReference>
<dbReference type="CDD" id="cd06261">
    <property type="entry name" value="TM_PBP2"/>
    <property type="match status" value="1"/>
</dbReference>
<evidence type="ECO:0000256" key="4">
    <source>
        <dbReference type="ARBA" id="ARBA00022692"/>
    </source>
</evidence>
<dbReference type="InterPro" id="IPR000515">
    <property type="entry name" value="MetI-like"/>
</dbReference>